<dbReference type="RefSeq" id="WP_188910891.1">
    <property type="nucleotide sequence ID" value="NZ_BMIQ01000006.1"/>
</dbReference>
<sequence length="60" mass="6119">MPTLVRLLTTLGLVVAVVLAAMAALVYLVEPVPHQVVIDVPLRLDGGAASVSASGLGMRP</sequence>
<reference evidence="1" key="1">
    <citation type="journal article" date="2014" name="Int. J. Syst. Evol. Microbiol.">
        <title>Complete genome sequence of Corynebacterium casei LMG S-19264T (=DSM 44701T), isolated from a smear-ripened cheese.</title>
        <authorList>
            <consortium name="US DOE Joint Genome Institute (JGI-PGF)"/>
            <person name="Walter F."/>
            <person name="Albersmeier A."/>
            <person name="Kalinowski J."/>
            <person name="Ruckert C."/>
        </authorList>
    </citation>
    <scope>NUCLEOTIDE SEQUENCE</scope>
    <source>
        <strain evidence="1">CGMCC 1.15367</strain>
    </source>
</reference>
<proteinExistence type="predicted"/>
<name>A0A916ZTI6_9HYPH</name>
<gene>
    <name evidence="1" type="ORF">GCM10011390_35550</name>
</gene>
<keyword evidence="2" id="KW-1185">Reference proteome</keyword>
<evidence type="ECO:0000313" key="1">
    <source>
        <dbReference type="EMBL" id="GGE13370.1"/>
    </source>
</evidence>
<organism evidence="1 2">
    <name type="scientific">Aureimonas endophytica</name>
    <dbReference type="NCBI Taxonomy" id="2027858"/>
    <lineage>
        <taxon>Bacteria</taxon>
        <taxon>Pseudomonadati</taxon>
        <taxon>Pseudomonadota</taxon>
        <taxon>Alphaproteobacteria</taxon>
        <taxon>Hyphomicrobiales</taxon>
        <taxon>Aurantimonadaceae</taxon>
        <taxon>Aureimonas</taxon>
    </lineage>
</organism>
<comment type="caution">
    <text evidence="1">The sequence shown here is derived from an EMBL/GenBank/DDBJ whole genome shotgun (WGS) entry which is preliminary data.</text>
</comment>
<dbReference type="AlphaFoldDB" id="A0A916ZTI6"/>
<evidence type="ECO:0000313" key="2">
    <source>
        <dbReference type="Proteomes" id="UP000644699"/>
    </source>
</evidence>
<protein>
    <submittedName>
        <fullName evidence="1">Uncharacterized protein</fullName>
    </submittedName>
</protein>
<dbReference type="EMBL" id="BMIQ01000006">
    <property type="protein sequence ID" value="GGE13370.1"/>
    <property type="molecule type" value="Genomic_DNA"/>
</dbReference>
<reference evidence="1" key="2">
    <citation type="submission" date="2020-09" db="EMBL/GenBank/DDBJ databases">
        <authorList>
            <person name="Sun Q."/>
            <person name="Zhou Y."/>
        </authorList>
    </citation>
    <scope>NUCLEOTIDE SEQUENCE</scope>
    <source>
        <strain evidence="1">CGMCC 1.15367</strain>
    </source>
</reference>
<dbReference type="Proteomes" id="UP000644699">
    <property type="component" value="Unassembled WGS sequence"/>
</dbReference>
<accession>A0A916ZTI6</accession>